<evidence type="ECO:0000313" key="3">
    <source>
        <dbReference type="Proteomes" id="UP000016923"/>
    </source>
</evidence>
<protein>
    <submittedName>
        <fullName evidence="2">Uncharacterized protein</fullName>
    </submittedName>
</protein>
<dbReference type="HOGENOM" id="CLU_1652693_0_0_1"/>
<keyword evidence="3" id="KW-1185">Reference proteome</keyword>
<dbReference type="AlphaFoldDB" id="S3CAM6"/>
<gene>
    <name evidence="2" type="ORF">F503_05679</name>
</gene>
<feature type="compositionally biased region" description="Polar residues" evidence="1">
    <location>
        <begin position="149"/>
        <end position="160"/>
    </location>
</feature>
<evidence type="ECO:0000313" key="2">
    <source>
        <dbReference type="EMBL" id="EPE10584.1"/>
    </source>
</evidence>
<feature type="region of interest" description="Disordered" evidence="1">
    <location>
        <begin position="117"/>
        <end position="160"/>
    </location>
</feature>
<reference evidence="2 3" key="1">
    <citation type="journal article" date="2013" name="BMC Genomics">
        <title>The genome and transcriptome of the pine saprophyte Ophiostoma piceae, and a comparison with the bark beetle-associated pine pathogen Grosmannia clavigera.</title>
        <authorList>
            <person name="Haridas S."/>
            <person name="Wang Y."/>
            <person name="Lim L."/>
            <person name="Massoumi Alamouti S."/>
            <person name="Jackman S."/>
            <person name="Docking R."/>
            <person name="Robertson G."/>
            <person name="Birol I."/>
            <person name="Bohlmann J."/>
            <person name="Breuil C."/>
        </authorList>
    </citation>
    <scope>NUCLEOTIDE SEQUENCE [LARGE SCALE GENOMIC DNA]</scope>
    <source>
        <strain evidence="2 3">UAMH 11346</strain>
    </source>
</reference>
<dbReference type="VEuPathDB" id="FungiDB:F503_05679"/>
<name>S3CAM6_OPHP1</name>
<evidence type="ECO:0000256" key="1">
    <source>
        <dbReference type="SAM" id="MobiDB-lite"/>
    </source>
</evidence>
<feature type="compositionally biased region" description="Basic and acidic residues" evidence="1">
    <location>
        <begin position="117"/>
        <end position="136"/>
    </location>
</feature>
<accession>S3CAM6</accession>
<dbReference type="Proteomes" id="UP000016923">
    <property type="component" value="Unassembled WGS sequence"/>
</dbReference>
<dbReference type="EMBL" id="KE148146">
    <property type="protein sequence ID" value="EPE10584.1"/>
    <property type="molecule type" value="Genomic_DNA"/>
</dbReference>
<feature type="region of interest" description="Disordered" evidence="1">
    <location>
        <begin position="36"/>
        <end position="56"/>
    </location>
</feature>
<proteinExistence type="predicted"/>
<organism evidence="2 3">
    <name type="scientific">Ophiostoma piceae (strain UAMH 11346)</name>
    <name type="common">Sap stain fungus</name>
    <dbReference type="NCBI Taxonomy" id="1262450"/>
    <lineage>
        <taxon>Eukaryota</taxon>
        <taxon>Fungi</taxon>
        <taxon>Dikarya</taxon>
        <taxon>Ascomycota</taxon>
        <taxon>Pezizomycotina</taxon>
        <taxon>Sordariomycetes</taxon>
        <taxon>Sordariomycetidae</taxon>
        <taxon>Ophiostomatales</taxon>
        <taxon>Ophiostomataceae</taxon>
        <taxon>Ophiostoma</taxon>
    </lineage>
</organism>
<sequence length="160" mass="17366">MAASTVSTTGISSTTEISSTFATSITPSTVVFSASSTLSSASPPDPSETAANKSGSSPWDNLNLLLIFVPLARHTKVFLNTGRAWTRTTQGLKTLVVETKTRLLQWFLRVKSFKKPTEKTAESRVEMSPAPDKRSYPPESFLPDDPFPDTSTIASRSIHE</sequence>